<accession>A0A067N8F0</accession>
<name>A0A067N8F0_PLEO1</name>
<dbReference type="Proteomes" id="UP000027073">
    <property type="component" value="Unassembled WGS sequence"/>
</dbReference>
<dbReference type="AlphaFoldDB" id="A0A067N8F0"/>
<evidence type="ECO:0000256" key="1">
    <source>
        <dbReference type="SAM" id="MobiDB-lite"/>
    </source>
</evidence>
<dbReference type="EMBL" id="KL198014">
    <property type="protein sequence ID" value="KDQ22930.1"/>
    <property type="molecule type" value="Genomic_DNA"/>
</dbReference>
<dbReference type="EMBL" id="KL198011">
    <property type="protein sequence ID" value="KDQ24293.1"/>
    <property type="molecule type" value="Genomic_DNA"/>
</dbReference>
<dbReference type="HOGENOM" id="CLU_3015198_0_0_1"/>
<protein>
    <submittedName>
        <fullName evidence="3">Uncharacterized protein</fullName>
    </submittedName>
</protein>
<sequence length="56" mass="5768">MRGRRESSAGVRGAFSEGGATVEKVGNSREALVSAEKEIEGEVGRYGLQGAAGMLV</sequence>
<gene>
    <name evidence="3" type="ORF">PLEOSDRAFT_1072147</name>
    <name evidence="2" type="ORF">PLEOSDRAFT_1091108</name>
</gene>
<dbReference type="VEuPathDB" id="FungiDB:PLEOSDRAFT_1091108"/>
<dbReference type="VEuPathDB" id="FungiDB:PLEOSDRAFT_1072147"/>
<feature type="region of interest" description="Disordered" evidence="1">
    <location>
        <begin position="1"/>
        <end position="20"/>
    </location>
</feature>
<reference evidence="4" key="1">
    <citation type="journal article" date="2014" name="Proc. Natl. Acad. Sci. U.S.A.">
        <title>Extensive sampling of basidiomycete genomes demonstrates inadequacy of the white-rot/brown-rot paradigm for wood decay fungi.</title>
        <authorList>
            <person name="Riley R."/>
            <person name="Salamov A.A."/>
            <person name="Brown D.W."/>
            <person name="Nagy L.G."/>
            <person name="Floudas D."/>
            <person name="Held B.W."/>
            <person name="Levasseur A."/>
            <person name="Lombard V."/>
            <person name="Morin E."/>
            <person name="Otillar R."/>
            <person name="Lindquist E.A."/>
            <person name="Sun H."/>
            <person name="LaButti K.M."/>
            <person name="Schmutz J."/>
            <person name="Jabbour D."/>
            <person name="Luo H."/>
            <person name="Baker S.E."/>
            <person name="Pisabarro A.G."/>
            <person name="Walton J.D."/>
            <person name="Blanchette R.A."/>
            <person name="Henrissat B."/>
            <person name="Martin F."/>
            <person name="Cullen D."/>
            <person name="Hibbett D.S."/>
            <person name="Grigoriev I.V."/>
        </authorList>
    </citation>
    <scope>NUCLEOTIDE SEQUENCE [LARGE SCALE GENOMIC DNA]</scope>
    <source>
        <strain evidence="4">PC15</strain>
    </source>
</reference>
<reference evidence="3" key="2">
    <citation type="journal article" date="2014" name="Proc. Natl. Acad. Sci. U.S.A.">
        <title>Extensive sampling of basidiomycete genomes demonstrates inadequacy of the white rot/brown rot paradigm for wood decay fungi.</title>
        <authorList>
            <person name="Riley R."/>
            <person name="Salamov A.A."/>
            <person name="Brown D.W."/>
            <person name="Nagy L.G."/>
            <person name="Floudas D."/>
            <person name="Held B.W."/>
            <person name="Levasseur A."/>
            <person name="Lombard V."/>
            <person name="Morin E."/>
            <person name="Otillar R."/>
            <person name="Lindquist E.A."/>
            <person name="Sun H."/>
            <person name="LaButti K.M."/>
            <person name="Schmutz J."/>
            <person name="Jabbour D."/>
            <person name="Luo H."/>
            <person name="Baker S.E."/>
            <person name="Pisabarro A.G."/>
            <person name="Walton J.D."/>
            <person name="Blanchette R.A."/>
            <person name="Henrissat B."/>
            <person name="Martin F."/>
            <person name="Cullen D."/>
            <person name="Hibbett D.S."/>
            <person name="Grigoriev I.V."/>
        </authorList>
    </citation>
    <scope>NUCLEOTIDE SEQUENCE</scope>
    <source>
        <strain evidence="3">PC15</strain>
    </source>
</reference>
<evidence type="ECO:0000313" key="4">
    <source>
        <dbReference type="Proteomes" id="UP000027073"/>
    </source>
</evidence>
<evidence type="ECO:0000313" key="2">
    <source>
        <dbReference type="EMBL" id="KDQ22930.1"/>
    </source>
</evidence>
<evidence type="ECO:0000313" key="3">
    <source>
        <dbReference type="EMBL" id="KDQ24293.1"/>
    </source>
</evidence>
<proteinExistence type="predicted"/>
<organism evidence="3 4">
    <name type="scientific">Pleurotus ostreatus (strain PC15)</name>
    <name type="common">Oyster mushroom</name>
    <dbReference type="NCBI Taxonomy" id="1137138"/>
    <lineage>
        <taxon>Eukaryota</taxon>
        <taxon>Fungi</taxon>
        <taxon>Dikarya</taxon>
        <taxon>Basidiomycota</taxon>
        <taxon>Agaricomycotina</taxon>
        <taxon>Agaricomycetes</taxon>
        <taxon>Agaricomycetidae</taxon>
        <taxon>Agaricales</taxon>
        <taxon>Pleurotineae</taxon>
        <taxon>Pleurotaceae</taxon>
        <taxon>Pleurotus</taxon>
    </lineage>
</organism>